<dbReference type="PANTHER" id="PTHR18964">
    <property type="entry name" value="ROK (REPRESSOR, ORF, KINASE) FAMILY"/>
    <property type="match status" value="1"/>
</dbReference>
<protein>
    <submittedName>
        <fullName evidence="2">ROK family protein</fullName>
    </submittedName>
</protein>
<evidence type="ECO:0000313" key="3">
    <source>
        <dbReference type="Proteomes" id="UP001375382"/>
    </source>
</evidence>
<comment type="caution">
    <text evidence="2">The sequence shown here is derived from an EMBL/GenBank/DDBJ whole genome shotgun (WGS) entry which is preliminary data.</text>
</comment>
<organism evidence="2 3">
    <name type="scientific">Rheinheimera muenzenbergensis</name>
    <dbReference type="NCBI Taxonomy" id="1193628"/>
    <lineage>
        <taxon>Bacteria</taxon>
        <taxon>Pseudomonadati</taxon>
        <taxon>Pseudomonadota</taxon>
        <taxon>Gammaproteobacteria</taxon>
        <taxon>Chromatiales</taxon>
        <taxon>Chromatiaceae</taxon>
        <taxon>Rheinheimera</taxon>
    </lineage>
</organism>
<name>A0ABU8CBJ1_9GAMM</name>
<keyword evidence="3" id="KW-1185">Reference proteome</keyword>
<gene>
    <name evidence="2" type="ORF">MN202_16660</name>
</gene>
<dbReference type="EMBL" id="JALAAR010000016">
    <property type="protein sequence ID" value="MEH8018877.1"/>
    <property type="molecule type" value="Genomic_DNA"/>
</dbReference>
<dbReference type="PANTHER" id="PTHR18964:SF149">
    <property type="entry name" value="BIFUNCTIONAL UDP-N-ACETYLGLUCOSAMINE 2-EPIMERASE_N-ACETYLMANNOSAMINE KINASE"/>
    <property type="match status" value="1"/>
</dbReference>
<dbReference type="InterPro" id="IPR000600">
    <property type="entry name" value="ROK"/>
</dbReference>
<evidence type="ECO:0000313" key="2">
    <source>
        <dbReference type="EMBL" id="MEH8018877.1"/>
    </source>
</evidence>
<dbReference type="Gene3D" id="3.30.420.40">
    <property type="match status" value="2"/>
</dbReference>
<dbReference type="Proteomes" id="UP001375382">
    <property type="component" value="Unassembled WGS sequence"/>
</dbReference>
<dbReference type="RefSeq" id="WP_335737272.1">
    <property type="nucleotide sequence ID" value="NZ_JALAAR010000016.1"/>
</dbReference>
<proteinExistence type="inferred from homology"/>
<dbReference type="Pfam" id="PF00480">
    <property type="entry name" value="ROK"/>
    <property type="match status" value="1"/>
</dbReference>
<evidence type="ECO:0000256" key="1">
    <source>
        <dbReference type="ARBA" id="ARBA00006479"/>
    </source>
</evidence>
<sequence length="309" mass="32022">MHYGLDIGGTKIALTVFAADMQPLQSWRLATPTNDYAGFLQTVVAQVEQADQLYGNGGTVGIALPGVIRSDGTVLSSNVPCLTNQPVAAALTQRLQRPVAIGNDCRCFALSEALLGAGKGRRRVFGAIVGTGAGGGFCLDGQLYQGASMLAGEFGHQGLAAAVVQQFALPLFRCGCGLIGCAEPYVSGSGLARLYQHFSGQPQVDTYQWLAAYRQAEPAALATFACYISALGSVMAAQILTLDPDIIVLGGGLSDIPELLQALPDATAQHLFHGAALPQFARAEFGAGSGVRGAALLGRALFTGQQYVS</sequence>
<accession>A0ABU8CBJ1</accession>
<dbReference type="SUPFAM" id="SSF53067">
    <property type="entry name" value="Actin-like ATPase domain"/>
    <property type="match status" value="1"/>
</dbReference>
<comment type="similarity">
    <text evidence="1">Belongs to the ROK (NagC/XylR) family.</text>
</comment>
<reference evidence="2 3" key="1">
    <citation type="journal article" date="2023" name="Ecotoxicol. Environ. Saf.">
        <title>Mercury remediation potential of mercury-resistant strain Rheinheimera metallidurans sp. nov. isolated from a municipal waste dumping site.</title>
        <authorList>
            <person name="Yadav V."/>
            <person name="Manjhi A."/>
            <person name="Vadakedath N."/>
        </authorList>
    </citation>
    <scope>NUCLEOTIDE SEQUENCE [LARGE SCALE GENOMIC DNA]</scope>
    <source>
        <strain evidence="2 3">E-49</strain>
    </source>
</reference>
<dbReference type="CDD" id="cd24057">
    <property type="entry name" value="ASKHA_NBD_ROK_NAGK"/>
    <property type="match status" value="1"/>
</dbReference>
<dbReference type="InterPro" id="IPR043129">
    <property type="entry name" value="ATPase_NBD"/>
</dbReference>